<feature type="transmembrane region" description="Helical" evidence="6">
    <location>
        <begin position="240"/>
        <end position="259"/>
    </location>
</feature>
<feature type="transmembrane region" description="Helical" evidence="6">
    <location>
        <begin position="65"/>
        <end position="83"/>
    </location>
</feature>
<dbReference type="RefSeq" id="WP_092276595.1">
    <property type="nucleotide sequence ID" value="NZ_CP176856.1"/>
</dbReference>
<keyword evidence="4 6" id="KW-1133">Transmembrane helix</keyword>
<dbReference type="InterPro" id="IPR020846">
    <property type="entry name" value="MFS_dom"/>
</dbReference>
<dbReference type="AlphaFoldDB" id="A0A1I4DGR3"/>
<comment type="subcellular location">
    <subcellularLocation>
        <location evidence="1">Cell membrane</location>
        <topology evidence="1">Multi-pass membrane protein</topology>
    </subcellularLocation>
</comment>
<dbReference type="InterPro" id="IPR011701">
    <property type="entry name" value="MFS"/>
</dbReference>
<dbReference type="InterPro" id="IPR036259">
    <property type="entry name" value="MFS_trans_sf"/>
</dbReference>
<feature type="transmembrane region" description="Helical" evidence="6">
    <location>
        <begin position="23"/>
        <end position="45"/>
    </location>
</feature>
<dbReference type="STRING" id="1884381.SAMN05518846_12446"/>
<protein>
    <submittedName>
        <fullName evidence="8">MFS transporter, SHS family, lactate transporter</fullName>
    </submittedName>
</protein>
<feature type="transmembrane region" description="Helical" evidence="6">
    <location>
        <begin position="405"/>
        <end position="427"/>
    </location>
</feature>
<dbReference type="GeneID" id="301131225"/>
<feature type="transmembrane region" description="Helical" evidence="6">
    <location>
        <begin position="116"/>
        <end position="137"/>
    </location>
</feature>
<dbReference type="GO" id="GO:0046943">
    <property type="term" value="F:carboxylic acid transmembrane transporter activity"/>
    <property type="evidence" value="ECO:0007669"/>
    <property type="project" value="TreeGrafter"/>
</dbReference>
<evidence type="ECO:0000256" key="3">
    <source>
        <dbReference type="ARBA" id="ARBA00022692"/>
    </source>
</evidence>
<feature type="domain" description="Major facilitator superfamily (MFS) profile" evidence="7">
    <location>
        <begin position="25"/>
        <end position="430"/>
    </location>
</feature>
<feature type="transmembrane region" description="Helical" evidence="6">
    <location>
        <begin position="90"/>
        <end position="110"/>
    </location>
</feature>
<dbReference type="Gene3D" id="1.20.1250.20">
    <property type="entry name" value="MFS general substrate transporter like domains"/>
    <property type="match status" value="1"/>
</dbReference>
<dbReference type="Proteomes" id="UP000198915">
    <property type="component" value="Unassembled WGS sequence"/>
</dbReference>
<dbReference type="PANTHER" id="PTHR23508">
    <property type="entry name" value="CARBOXYLIC ACID TRANSPORTER PROTEIN HOMOLOG"/>
    <property type="match status" value="1"/>
</dbReference>
<evidence type="ECO:0000256" key="2">
    <source>
        <dbReference type="ARBA" id="ARBA00022448"/>
    </source>
</evidence>
<keyword evidence="5 6" id="KW-0472">Membrane</keyword>
<dbReference type="GO" id="GO:0005886">
    <property type="term" value="C:plasma membrane"/>
    <property type="evidence" value="ECO:0007669"/>
    <property type="project" value="UniProtKB-SubCell"/>
</dbReference>
<dbReference type="PANTHER" id="PTHR23508:SF10">
    <property type="entry name" value="CARBOXYLIC ACID TRANSPORTER PROTEIN HOMOLOG"/>
    <property type="match status" value="1"/>
</dbReference>
<reference evidence="9" key="1">
    <citation type="submission" date="2016-10" db="EMBL/GenBank/DDBJ databases">
        <authorList>
            <person name="Varghese N."/>
            <person name="Submissions S."/>
        </authorList>
    </citation>
    <scope>NUCLEOTIDE SEQUENCE [LARGE SCALE GENOMIC DNA]</scope>
    <source>
        <strain evidence="9">OK042</strain>
    </source>
</reference>
<feature type="transmembrane region" description="Helical" evidence="6">
    <location>
        <begin position="279"/>
        <end position="298"/>
    </location>
</feature>
<accession>A0A1I4DGR3</accession>
<evidence type="ECO:0000313" key="9">
    <source>
        <dbReference type="Proteomes" id="UP000198915"/>
    </source>
</evidence>
<gene>
    <name evidence="8" type="ORF">SAMN05518846_12446</name>
</gene>
<evidence type="ECO:0000256" key="6">
    <source>
        <dbReference type="SAM" id="Phobius"/>
    </source>
</evidence>
<sequence>MGFGADTSLKLNATSVYTRNETLLVVFFAFLGALFDGIELNLISYPMVYISKSLGVTTADMVTVLTWQGLASLVGGFLFGWLGDVIGRRWSYALCVLIYGVGAILAAFIHSYDVFLITRIFAGIGIGGQFGLVFTMFTECWKTEKRGTMGGLIQSMFVVGQIVTVIVTYFCLQAFGADEGWRDAFLILGVLSVIVGVASIFYLPESKLWLEYREKLRAGTLPVELKRTGVPLVDIFKNGLAYGTTMFMIVSTAVFIISYQTITYQSTFLLKEAGVPLNLTSVIVLIALFITGIAYVIVGYISDKLNRKWAFFWGAVVGLIGFGSFLILALTGNITIGENFLSSPMFWSLMICNAGYAGFAVLGVWMSEFFPTRLRATGNNVCYYVGRGLGAGLFPLIAIKIAGSVTMALALGIIGAIAAVVFALFAADRTGREINAIE</sequence>
<dbReference type="PROSITE" id="PS50850">
    <property type="entry name" value="MFS"/>
    <property type="match status" value="1"/>
</dbReference>
<dbReference type="Pfam" id="PF07690">
    <property type="entry name" value="MFS_1"/>
    <property type="match status" value="1"/>
</dbReference>
<keyword evidence="9" id="KW-1185">Reference proteome</keyword>
<evidence type="ECO:0000256" key="5">
    <source>
        <dbReference type="ARBA" id="ARBA00023136"/>
    </source>
</evidence>
<proteinExistence type="predicted"/>
<feature type="transmembrane region" description="Helical" evidence="6">
    <location>
        <begin position="310"/>
        <end position="334"/>
    </location>
</feature>
<evidence type="ECO:0000256" key="1">
    <source>
        <dbReference type="ARBA" id="ARBA00004651"/>
    </source>
</evidence>
<evidence type="ECO:0000256" key="4">
    <source>
        <dbReference type="ARBA" id="ARBA00022989"/>
    </source>
</evidence>
<keyword evidence="3 6" id="KW-0812">Transmembrane</keyword>
<feature type="transmembrane region" description="Helical" evidence="6">
    <location>
        <begin position="381"/>
        <end position="399"/>
    </location>
</feature>
<evidence type="ECO:0000313" key="8">
    <source>
        <dbReference type="EMBL" id="SFK92682.1"/>
    </source>
</evidence>
<dbReference type="SUPFAM" id="SSF103473">
    <property type="entry name" value="MFS general substrate transporter"/>
    <property type="match status" value="1"/>
</dbReference>
<feature type="transmembrane region" description="Helical" evidence="6">
    <location>
        <begin position="149"/>
        <end position="172"/>
    </location>
</feature>
<evidence type="ECO:0000259" key="7">
    <source>
        <dbReference type="PROSITE" id="PS50850"/>
    </source>
</evidence>
<feature type="transmembrane region" description="Helical" evidence="6">
    <location>
        <begin position="184"/>
        <end position="203"/>
    </location>
</feature>
<keyword evidence="2" id="KW-0813">Transport</keyword>
<name>A0A1I4DGR3_9BACL</name>
<organism evidence="8 9">
    <name type="scientific">Brevibacillus centrosporus</name>
    <dbReference type="NCBI Taxonomy" id="54910"/>
    <lineage>
        <taxon>Bacteria</taxon>
        <taxon>Bacillati</taxon>
        <taxon>Bacillota</taxon>
        <taxon>Bacilli</taxon>
        <taxon>Bacillales</taxon>
        <taxon>Paenibacillaceae</taxon>
        <taxon>Brevibacillus</taxon>
    </lineage>
</organism>
<feature type="transmembrane region" description="Helical" evidence="6">
    <location>
        <begin position="346"/>
        <end position="369"/>
    </location>
</feature>
<dbReference type="EMBL" id="FORT01000024">
    <property type="protein sequence ID" value="SFK92682.1"/>
    <property type="molecule type" value="Genomic_DNA"/>
</dbReference>